<reference evidence="2" key="2">
    <citation type="submission" date="2020-10" db="UniProtKB">
        <authorList>
            <consortium name="WormBaseParasite"/>
        </authorList>
    </citation>
    <scope>IDENTIFICATION</scope>
</reference>
<keyword evidence="1" id="KW-1185">Reference proteome</keyword>
<name>A0A7E4W413_PANRE</name>
<accession>A0A7E4W413</accession>
<evidence type="ECO:0000313" key="2">
    <source>
        <dbReference type="WBParaSite" id="Pan_g6587.t1"/>
    </source>
</evidence>
<dbReference type="WBParaSite" id="Pan_g6587.t1">
    <property type="protein sequence ID" value="Pan_g6587.t1"/>
    <property type="gene ID" value="Pan_g6587"/>
</dbReference>
<evidence type="ECO:0000313" key="1">
    <source>
        <dbReference type="Proteomes" id="UP000492821"/>
    </source>
</evidence>
<sequence length="99" mass="11347">MDVDKRGPLIRAGFLHFMTQGKSEAFCPGWILVIIGLPRLKDSERVTPVGSFNSSTPKRRFNVPSSVVVDVRLLCQQYEPLSTRLRFEWPWLVISTHHP</sequence>
<reference evidence="1" key="1">
    <citation type="journal article" date="2013" name="Genetics">
        <title>The draft genome and transcriptome of Panagrellus redivivus are shaped by the harsh demands of a free-living lifestyle.</title>
        <authorList>
            <person name="Srinivasan J."/>
            <person name="Dillman A.R."/>
            <person name="Macchietto M.G."/>
            <person name="Heikkinen L."/>
            <person name="Lakso M."/>
            <person name="Fracchia K.M."/>
            <person name="Antoshechkin I."/>
            <person name="Mortazavi A."/>
            <person name="Wong G."/>
            <person name="Sternberg P.W."/>
        </authorList>
    </citation>
    <scope>NUCLEOTIDE SEQUENCE [LARGE SCALE GENOMIC DNA]</scope>
    <source>
        <strain evidence="1">MT8872</strain>
    </source>
</reference>
<organism evidence="1 2">
    <name type="scientific">Panagrellus redivivus</name>
    <name type="common">Microworm</name>
    <dbReference type="NCBI Taxonomy" id="6233"/>
    <lineage>
        <taxon>Eukaryota</taxon>
        <taxon>Metazoa</taxon>
        <taxon>Ecdysozoa</taxon>
        <taxon>Nematoda</taxon>
        <taxon>Chromadorea</taxon>
        <taxon>Rhabditida</taxon>
        <taxon>Tylenchina</taxon>
        <taxon>Panagrolaimomorpha</taxon>
        <taxon>Panagrolaimoidea</taxon>
        <taxon>Panagrolaimidae</taxon>
        <taxon>Panagrellus</taxon>
    </lineage>
</organism>
<dbReference type="AlphaFoldDB" id="A0A7E4W413"/>
<proteinExistence type="predicted"/>
<protein>
    <submittedName>
        <fullName evidence="2">Uncharacterized protein</fullName>
    </submittedName>
</protein>
<dbReference type="Proteomes" id="UP000492821">
    <property type="component" value="Unassembled WGS sequence"/>
</dbReference>